<proteinExistence type="inferred from homology"/>
<accession>A0A0K6IKC4</accession>
<comment type="subcellular location">
    <subcellularLocation>
        <location evidence="1">Cell membrane</location>
        <topology evidence="1">Multi-pass membrane protein</topology>
    </subcellularLocation>
</comment>
<dbReference type="GO" id="GO:0005254">
    <property type="term" value="F:chloride channel activity"/>
    <property type="evidence" value="ECO:0007669"/>
    <property type="project" value="InterPro"/>
</dbReference>
<evidence type="ECO:0000256" key="5">
    <source>
        <dbReference type="ARBA" id="ARBA00022989"/>
    </source>
</evidence>
<gene>
    <name evidence="10" type="ORF">Ga0061065_104188</name>
</gene>
<keyword evidence="5 9" id="KW-1133">Transmembrane helix</keyword>
<evidence type="ECO:0000256" key="8">
    <source>
        <dbReference type="ARBA" id="ARBA00034708"/>
    </source>
</evidence>
<dbReference type="RefSeq" id="WP_055462710.1">
    <property type="nucleotide sequence ID" value="NZ_CYHG01000004.1"/>
</dbReference>
<keyword evidence="11" id="KW-1185">Reference proteome</keyword>
<protein>
    <submittedName>
        <fullName evidence="10">Predicted membrane chloride channel, bestrophin family</fullName>
    </submittedName>
</protein>
<organism evidence="10 11">
    <name type="scientific">Marinomonas fungiae</name>
    <dbReference type="NCBI Taxonomy" id="1137284"/>
    <lineage>
        <taxon>Bacteria</taxon>
        <taxon>Pseudomonadati</taxon>
        <taxon>Pseudomonadota</taxon>
        <taxon>Gammaproteobacteria</taxon>
        <taxon>Oceanospirillales</taxon>
        <taxon>Oceanospirillaceae</taxon>
        <taxon>Marinomonas</taxon>
    </lineage>
</organism>
<evidence type="ECO:0000256" key="4">
    <source>
        <dbReference type="ARBA" id="ARBA00022692"/>
    </source>
</evidence>
<feature type="transmembrane region" description="Helical" evidence="9">
    <location>
        <begin position="206"/>
        <end position="225"/>
    </location>
</feature>
<keyword evidence="6" id="KW-0406">Ion transport</keyword>
<dbReference type="OrthoDB" id="445589at2"/>
<evidence type="ECO:0000313" key="11">
    <source>
        <dbReference type="Proteomes" id="UP000182769"/>
    </source>
</evidence>
<comment type="similarity">
    <text evidence="8">Belongs to the anion channel-forming bestrophin (TC 1.A.46) family.</text>
</comment>
<sequence>MVVYPNHNWMVVLTTLKGSILIRIAPRILMITLLAVVIVFFEKSYPDLFINVSATPLTLLGLSLSIFMSFRNSSCYERWWEGRKMWGLIVIETRAIGRETVSIEGHPLREEIMMLICGFAHAMNAHLRRQDEWEAAKPWIANKDFEYVDNLSDTILNAIAKRFAALHAEGAITELRYLELEKRLWSMSEAHANCERIKNTPLPFPYTLLLHRTTFIFCLLLPFAMAQPLGWLAPFITMVVSYTFFGLDAIGNELEDPFGNEVNDLPTNAMVRVIERDAYRALGHTELPPAMKPIDHVLS</sequence>
<keyword evidence="2" id="KW-0813">Transport</keyword>
<dbReference type="AlphaFoldDB" id="A0A0K6IKC4"/>
<dbReference type="Proteomes" id="UP000182769">
    <property type="component" value="Unassembled WGS sequence"/>
</dbReference>
<keyword evidence="3" id="KW-1003">Cell membrane</keyword>
<evidence type="ECO:0000256" key="1">
    <source>
        <dbReference type="ARBA" id="ARBA00004651"/>
    </source>
</evidence>
<evidence type="ECO:0000256" key="2">
    <source>
        <dbReference type="ARBA" id="ARBA00022448"/>
    </source>
</evidence>
<feature type="transmembrane region" description="Helical" evidence="9">
    <location>
        <begin position="48"/>
        <end position="70"/>
    </location>
</feature>
<dbReference type="InterPro" id="IPR044669">
    <property type="entry name" value="YneE/VCCN1/2-like"/>
</dbReference>
<evidence type="ECO:0000256" key="3">
    <source>
        <dbReference type="ARBA" id="ARBA00022475"/>
    </source>
</evidence>
<dbReference type="GO" id="GO:0005886">
    <property type="term" value="C:plasma membrane"/>
    <property type="evidence" value="ECO:0007669"/>
    <property type="project" value="UniProtKB-SubCell"/>
</dbReference>
<evidence type="ECO:0000256" key="9">
    <source>
        <dbReference type="SAM" id="Phobius"/>
    </source>
</evidence>
<evidence type="ECO:0000313" key="10">
    <source>
        <dbReference type="EMBL" id="CUB03757.1"/>
    </source>
</evidence>
<keyword evidence="4 9" id="KW-0812">Transmembrane</keyword>
<dbReference type="Pfam" id="PF25539">
    <property type="entry name" value="Bestrophin_2"/>
    <property type="match status" value="1"/>
</dbReference>
<reference evidence="11" key="1">
    <citation type="submission" date="2015-08" db="EMBL/GenBank/DDBJ databases">
        <authorList>
            <person name="Varghese N."/>
        </authorList>
    </citation>
    <scope>NUCLEOTIDE SEQUENCE [LARGE SCALE GENOMIC DNA]</scope>
    <source>
        <strain evidence="11">JCM 18476</strain>
    </source>
</reference>
<dbReference type="EMBL" id="CYHG01000004">
    <property type="protein sequence ID" value="CUB03757.1"/>
    <property type="molecule type" value="Genomic_DNA"/>
</dbReference>
<name>A0A0K6IKC4_9GAMM</name>
<dbReference type="PANTHER" id="PTHR33281">
    <property type="entry name" value="UPF0187 PROTEIN YNEE"/>
    <property type="match status" value="1"/>
</dbReference>
<keyword evidence="7 9" id="KW-0472">Membrane</keyword>
<evidence type="ECO:0000256" key="6">
    <source>
        <dbReference type="ARBA" id="ARBA00023065"/>
    </source>
</evidence>
<feature type="transmembrane region" description="Helical" evidence="9">
    <location>
        <begin position="20"/>
        <end position="42"/>
    </location>
</feature>
<evidence type="ECO:0000256" key="7">
    <source>
        <dbReference type="ARBA" id="ARBA00023136"/>
    </source>
</evidence>
<dbReference type="PANTHER" id="PTHR33281:SF19">
    <property type="entry name" value="VOLTAGE-DEPENDENT ANION CHANNEL-FORMING PROTEIN YNEE"/>
    <property type="match status" value="1"/>
</dbReference>